<proteinExistence type="predicted"/>
<gene>
    <name evidence="1" type="ORF">GUJ93_ZPchr0010g7376</name>
</gene>
<accession>A0A8J5W998</accession>
<comment type="caution">
    <text evidence="1">The sequence shown here is derived from an EMBL/GenBank/DDBJ whole genome shotgun (WGS) entry which is preliminary data.</text>
</comment>
<protein>
    <submittedName>
        <fullName evidence="1">Uncharacterized protein</fullName>
    </submittedName>
</protein>
<dbReference type="Proteomes" id="UP000729402">
    <property type="component" value="Unassembled WGS sequence"/>
</dbReference>
<sequence>MPQIKSQQFMVSSTQVNHDQRQLCSWAAGGRRPTRVVSDEPTKLVATQPPEVGTLMVIRGTGPTRLYLAVSSLASQLPNPVQVKRASATGWVWACLGCHRMA</sequence>
<reference evidence="1" key="1">
    <citation type="journal article" date="2021" name="bioRxiv">
        <title>Whole Genome Assembly and Annotation of Northern Wild Rice, Zizania palustris L., Supports a Whole Genome Duplication in the Zizania Genus.</title>
        <authorList>
            <person name="Haas M."/>
            <person name="Kono T."/>
            <person name="Macchietto M."/>
            <person name="Millas R."/>
            <person name="McGilp L."/>
            <person name="Shao M."/>
            <person name="Duquette J."/>
            <person name="Hirsch C.N."/>
            <person name="Kimball J."/>
        </authorList>
    </citation>
    <scope>NUCLEOTIDE SEQUENCE</scope>
    <source>
        <tissue evidence="1">Fresh leaf tissue</tissue>
    </source>
</reference>
<evidence type="ECO:0000313" key="1">
    <source>
        <dbReference type="EMBL" id="KAG8085830.1"/>
    </source>
</evidence>
<dbReference type="AlphaFoldDB" id="A0A8J5W998"/>
<evidence type="ECO:0000313" key="2">
    <source>
        <dbReference type="Proteomes" id="UP000729402"/>
    </source>
</evidence>
<dbReference type="EMBL" id="JAAALK010000082">
    <property type="protein sequence ID" value="KAG8085830.1"/>
    <property type="molecule type" value="Genomic_DNA"/>
</dbReference>
<name>A0A8J5W998_ZIZPA</name>
<keyword evidence="2" id="KW-1185">Reference proteome</keyword>
<organism evidence="1 2">
    <name type="scientific">Zizania palustris</name>
    <name type="common">Northern wild rice</name>
    <dbReference type="NCBI Taxonomy" id="103762"/>
    <lineage>
        <taxon>Eukaryota</taxon>
        <taxon>Viridiplantae</taxon>
        <taxon>Streptophyta</taxon>
        <taxon>Embryophyta</taxon>
        <taxon>Tracheophyta</taxon>
        <taxon>Spermatophyta</taxon>
        <taxon>Magnoliopsida</taxon>
        <taxon>Liliopsida</taxon>
        <taxon>Poales</taxon>
        <taxon>Poaceae</taxon>
        <taxon>BOP clade</taxon>
        <taxon>Oryzoideae</taxon>
        <taxon>Oryzeae</taxon>
        <taxon>Zizaniinae</taxon>
        <taxon>Zizania</taxon>
    </lineage>
</organism>
<reference evidence="1" key="2">
    <citation type="submission" date="2021-02" db="EMBL/GenBank/DDBJ databases">
        <authorList>
            <person name="Kimball J.A."/>
            <person name="Haas M.W."/>
            <person name="Macchietto M."/>
            <person name="Kono T."/>
            <person name="Duquette J."/>
            <person name="Shao M."/>
        </authorList>
    </citation>
    <scope>NUCLEOTIDE SEQUENCE</scope>
    <source>
        <tissue evidence="1">Fresh leaf tissue</tissue>
    </source>
</reference>